<sequence length="283" mass="31580">MNPDNQYCGYVDFLQSVSGNNVQGNFPYESFPSSLSLGASENPPFSSQQSEAPSQPENPPVSKPHQAVTLVSKSPVLKVSKLQKLYVLCSMFLFLFLFLKLAMGCDYSYSQPSEVEFGQGDSGNSSTDMYIAMDQAEIEAARSYVYPLQPEVEFGFPMECYCGGEPVLDPGRRFYTCNNRDDGECHIYKFWDVSATEEIKALGTQLTLLTDKVDCLSFVGYEDTELRELKELQSEQAQKLVRLERIVCALGRKNSRFGNWFEVVVGVLVVVLVIIAIGVAARR</sequence>
<dbReference type="Proteomes" id="UP000886595">
    <property type="component" value="Unassembled WGS sequence"/>
</dbReference>
<evidence type="ECO:0000313" key="4">
    <source>
        <dbReference type="Proteomes" id="UP000886595"/>
    </source>
</evidence>
<dbReference type="EMBL" id="JAAMPC010001604">
    <property type="protein sequence ID" value="KAG2239054.1"/>
    <property type="molecule type" value="Genomic_DNA"/>
</dbReference>
<keyword evidence="2" id="KW-1133">Transmembrane helix</keyword>
<keyword evidence="4" id="KW-1185">Reference proteome</keyword>
<keyword evidence="2" id="KW-0472">Membrane</keyword>
<feature type="compositionally biased region" description="Low complexity" evidence="1">
    <location>
        <begin position="43"/>
        <end position="55"/>
    </location>
</feature>
<protein>
    <submittedName>
        <fullName evidence="3">Uncharacterized protein</fullName>
    </submittedName>
</protein>
<reference evidence="3 4" key="1">
    <citation type="submission" date="2020-02" db="EMBL/GenBank/DDBJ databases">
        <authorList>
            <person name="Ma Q."/>
            <person name="Huang Y."/>
            <person name="Song X."/>
            <person name="Pei D."/>
        </authorList>
    </citation>
    <scope>NUCLEOTIDE SEQUENCE [LARGE SCALE GENOMIC DNA]</scope>
    <source>
        <strain evidence="3">Sxm20200214</strain>
        <tissue evidence="3">Leaf</tissue>
    </source>
</reference>
<evidence type="ECO:0000256" key="2">
    <source>
        <dbReference type="SAM" id="Phobius"/>
    </source>
</evidence>
<gene>
    <name evidence="3" type="ORF">Bca52824_089914</name>
</gene>
<proteinExistence type="predicted"/>
<feature type="transmembrane region" description="Helical" evidence="2">
    <location>
        <begin position="260"/>
        <end position="281"/>
    </location>
</feature>
<dbReference type="AlphaFoldDB" id="A0A8X7TET9"/>
<feature type="transmembrane region" description="Helical" evidence="2">
    <location>
        <begin position="85"/>
        <end position="103"/>
    </location>
</feature>
<evidence type="ECO:0000256" key="1">
    <source>
        <dbReference type="SAM" id="MobiDB-lite"/>
    </source>
</evidence>
<feature type="region of interest" description="Disordered" evidence="1">
    <location>
        <begin position="37"/>
        <end position="65"/>
    </location>
</feature>
<organism evidence="3 4">
    <name type="scientific">Brassica carinata</name>
    <name type="common">Ethiopian mustard</name>
    <name type="synonym">Abyssinian cabbage</name>
    <dbReference type="NCBI Taxonomy" id="52824"/>
    <lineage>
        <taxon>Eukaryota</taxon>
        <taxon>Viridiplantae</taxon>
        <taxon>Streptophyta</taxon>
        <taxon>Embryophyta</taxon>
        <taxon>Tracheophyta</taxon>
        <taxon>Spermatophyta</taxon>
        <taxon>Magnoliopsida</taxon>
        <taxon>eudicotyledons</taxon>
        <taxon>Gunneridae</taxon>
        <taxon>Pentapetalae</taxon>
        <taxon>rosids</taxon>
        <taxon>malvids</taxon>
        <taxon>Brassicales</taxon>
        <taxon>Brassicaceae</taxon>
        <taxon>Brassiceae</taxon>
        <taxon>Brassica</taxon>
    </lineage>
</organism>
<accession>A0A8X7TET9</accession>
<keyword evidence="2" id="KW-0812">Transmembrane</keyword>
<evidence type="ECO:0000313" key="3">
    <source>
        <dbReference type="EMBL" id="KAG2239054.1"/>
    </source>
</evidence>
<comment type="caution">
    <text evidence="3">The sequence shown here is derived from an EMBL/GenBank/DDBJ whole genome shotgun (WGS) entry which is preliminary data.</text>
</comment>
<name>A0A8X7TET9_BRACI</name>